<evidence type="ECO:0000313" key="2">
    <source>
        <dbReference type="Proteomes" id="UP000001817"/>
    </source>
</evidence>
<dbReference type="KEGG" id="bxb:DR64_8101"/>
<evidence type="ECO:0008006" key="3">
    <source>
        <dbReference type="Google" id="ProtNLM"/>
    </source>
</evidence>
<keyword evidence="2" id="KW-1185">Reference proteome</keyword>
<proteinExistence type="predicted"/>
<gene>
    <name evidence="1" type="ORF">Bxe_C0333</name>
</gene>
<evidence type="ECO:0000313" key="1">
    <source>
        <dbReference type="EMBL" id="ABE36248.1"/>
    </source>
</evidence>
<organism evidence="1 2">
    <name type="scientific">Paraburkholderia xenovorans (strain LB400)</name>
    <dbReference type="NCBI Taxonomy" id="266265"/>
    <lineage>
        <taxon>Bacteria</taxon>
        <taxon>Pseudomonadati</taxon>
        <taxon>Pseudomonadota</taxon>
        <taxon>Betaproteobacteria</taxon>
        <taxon>Burkholderiales</taxon>
        <taxon>Burkholderiaceae</taxon>
        <taxon>Paraburkholderia</taxon>
    </lineage>
</organism>
<dbReference type="eggNOG" id="ENOG5030717">
    <property type="taxonomic scope" value="Bacteria"/>
</dbReference>
<reference evidence="1 2" key="1">
    <citation type="journal article" date="2006" name="Proc. Natl. Acad. Sci. U.S.A.">
        <title>Burkholderia xenovorans LB400 harbors a multi-replicon, 9.73-Mbp genome shaped for versatility.</title>
        <authorList>
            <person name="Chain P.S."/>
            <person name="Denef V.J."/>
            <person name="Konstantinidis K.T."/>
            <person name="Vergez L.M."/>
            <person name="Agullo L."/>
            <person name="Reyes V.L."/>
            <person name="Hauser L."/>
            <person name="Cordova M."/>
            <person name="Gomez L."/>
            <person name="Gonzalez M."/>
            <person name="Land M."/>
            <person name="Lao V."/>
            <person name="Larimer F."/>
            <person name="LiPuma J.J."/>
            <person name="Mahenthiralingam E."/>
            <person name="Malfatti S.A."/>
            <person name="Marx C.J."/>
            <person name="Parnell J.J."/>
            <person name="Ramette A."/>
            <person name="Richardson P."/>
            <person name="Seeger M."/>
            <person name="Smith D."/>
            <person name="Spilker T."/>
            <person name="Sul W.J."/>
            <person name="Tsoi T.V."/>
            <person name="Ulrich L.E."/>
            <person name="Zhulin I.B."/>
            <person name="Tiedje J.M."/>
        </authorList>
    </citation>
    <scope>NUCLEOTIDE SEQUENCE [LARGE SCALE GENOMIC DNA]</scope>
    <source>
        <strain evidence="1 2">LB400</strain>
    </source>
</reference>
<dbReference type="KEGG" id="bxe:Bxe_C0333"/>
<name>Q13I41_PARXL</name>
<dbReference type="Proteomes" id="UP000001817">
    <property type="component" value="Chromosome 3"/>
</dbReference>
<dbReference type="Pfam" id="PF11136">
    <property type="entry name" value="DUF2889"/>
    <property type="match status" value="1"/>
</dbReference>
<dbReference type="EMBL" id="CP000272">
    <property type="protein sequence ID" value="ABE36248.1"/>
    <property type="molecule type" value="Genomic_DNA"/>
</dbReference>
<accession>Q13I41</accession>
<dbReference type="OrthoDB" id="6862397at2"/>
<dbReference type="RefSeq" id="WP_011493508.1">
    <property type="nucleotide sequence ID" value="NC_007953.1"/>
</dbReference>
<protein>
    <recommendedName>
        <fullName evidence="3">DUF2889 domain-containing protein</fullName>
    </recommendedName>
</protein>
<dbReference type="InterPro" id="IPR021312">
    <property type="entry name" value="DUF2889"/>
</dbReference>
<dbReference type="STRING" id="266265.Bxe_C0333"/>
<dbReference type="AlphaFoldDB" id="Q13I41"/>
<sequence length="199" mass="21787">MTANGLPAPAERELLHERKVHLSGFHRKDGLWDLEARMTDERAYSSVSAEKGQIPPGQPIHDICVRVTVNDDCIIKSVSASMNAVPYHTCPGALASLANLEGATLGRGWRKRVEDDIGAVKGCTHIRDLLIQVATVAYQTIPIWHAQQHGDVFQSLDGRPPSHLGTCLTWAFDGPVVAQLYPEFARSSNDTSGRECPPR</sequence>